<dbReference type="GO" id="GO:0004175">
    <property type="term" value="F:endopeptidase activity"/>
    <property type="evidence" value="ECO:0007669"/>
    <property type="project" value="UniProtKB-ARBA"/>
</dbReference>
<keyword evidence="3" id="KW-0645">Protease</keyword>
<feature type="transmembrane region" description="Helical" evidence="1">
    <location>
        <begin position="74"/>
        <end position="91"/>
    </location>
</feature>
<evidence type="ECO:0000313" key="3">
    <source>
        <dbReference type="EMBL" id="ARF10247.1"/>
    </source>
</evidence>
<evidence type="ECO:0000259" key="2">
    <source>
        <dbReference type="Pfam" id="PF02517"/>
    </source>
</evidence>
<dbReference type="GO" id="GO:0006508">
    <property type="term" value="P:proteolysis"/>
    <property type="evidence" value="ECO:0007669"/>
    <property type="project" value="UniProtKB-KW"/>
</dbReference>
<feature type="domain" description="CAAX prenyl protease 2/Lysostaphin resistance protein A-like" evidence="2">
    <location>
        <begin position="40"/>
        <end position="135"/>
    </location>
</feature>
<gene>
    <name evidence="3" type="ORF">Hokovirus_1_126</name>
</gene>
<reference evidence="3" key="1">
    <citation type="journal article" date="2017" name="Science">
        <title>Giant viruses with an expanded complement of translation system components.</title>
        <authorList>
            <person name="Schulz F."/>
            <person name="Yutin N."/>
            <person name="Ivanova N.N."/>
            <person name="Ortega D.R."/>
            <person name="Lee T.K."/>
            <person name="Vierheilig J."/>
            <person name="Daims H."/>
            <person name="Horn M."/>
            <person name="Wagner M."/>
            <person name="Jensen G.J."/>
            <person name="Kyrpides N.C."/>
            <person name="Koonin E.V."/>
            <person name="Woyke T."/>
        </authorList>
    </citation>
    <scope>NUCLEOTIDE SEQUENCE</scope>
    <source>
        <strain evidence="3">HKV1</strain>
    </source>
</reference>
<organism evidence="3">
    <name type="scientific">Hokovirus HKV1</name>
    <dbReference type="NCBI Taxonomy" id="1977638"/>
    <lineage>
        <taxon>Viruses</taxon>
        <taxon>Varidnaviria</taxon>
        <taxon>Bamfordvirae</taxon>
        <taxon>Nucleocytoviricota</taxon>
        <taxon>Megaviricetes</taxon>
        <taxon>Imitervirales</taxon>
        <taxon>Mimiviridae</taxon>
        <taxon>Klosneuvirinae</taxon>
        <taxon>Hokovirus</taxon>
    </lineage>
</organism>
<feature type="transmembrane region" description="Helical" evidence="1">
    <location>
        <begin position="130"/>
        <end position="151"/>
    </location>
</feature>
<dbReference type="GO" id="GO:0080120">
    <property type="term" value="P:CAAX-box protein maturation"/>
    <property type="evidence" value="ECO:0007669"/>
    <property type="project" value="UniProtKB-ARBA"/>
</dbReference>
<dbReference type="EMBL" id="KY684103">
    <property type="protein sequence ID" value="ARF10247.1"/>
    <property type="molecule type" value="Genomic_DNA"/>
</dbReference>
<feature type="transmembrane region" description="Helical" evidence="1">
    <location>
        <begin position="37"/>
        <end position="54"/>
    </location>
</feature>
<dbReference type="InterPro" id="IPR003675">
    <property type="entry name" value="Rce1/LyrA-like_dom"/>
</dbReference>
<dbReference type="Pfam" id="PF02517">
    <property type="entry name" value="Rce1-like"/>
    <property type="match status" value="1"/>
</dbReference>
<proteinExistence type="predicted"/>
<feature type="transmembrane region" description="Helical" evidence="1">
    <location>
        <begin position="98"/>
        <end position="118"/>
    </location>
</feature>
<protein>
    <submittedName>
        <fullName evidence="3">CAAX protease family protein</fullName>
    </submittedName>
</protein>
<keyword evidence="1" id="KW-1133">Transmembrane helix</keyword>
<name>A0A1V0SEU6_9VIRU</name>
<sequence length="219" mass="25616">MYNTLQILITYAIFHNVLLILHGLLTKKSSKDEDINSTAILSTIIFTAFMVPIYEEAIFRSLLMTILRDIPNYKLIISIIFGICHIFNISHNTRNGKFRYISTLSQCIMTFLLGQYLNTISLFNALLFHMAFNMIAIFIHLIKFFACSYLFPYKKESHNKHIFISRSTTKKSKSVDNFEYPKNKDCIGIPTKNLPQDIKEILDIYFFKFPLKIKMKKNN</sequence>
<feature type="transmembrane region" description="Helical" evidence="1">
    <location>
        <begin position="6"/>
        <end position="25"/>
    </location>
</feature>
<keyword evidence="1" id="KW-0472">Membrane</keyword>
<accession>A0A1V0SEU6</accession>
<keyword evidence="3" id="KW-0378">Hydrolase</keyword>
<evidence type="ECO:0000256" key="1">
    <source>
        <dbReference type="SAM" id="Phobius"/>
    </source>
</evidence>
<keyword evidence="1" id="KW-0812">Transmembrane</keyword>